<keyword evidence="2" id="KW-0812">Transmembrane</keyword>
<dbReference type="GO" id="GO:0043386">
    <property type="term" value="P:mycotoxin biosynthetic process"/>
    <property type="evidence" value="ECO:0007669"/>
    <property type="project" value="InterPro"/>
</dbReference>
<reference evidence="3 4" key="1">
    <citation type="submission" date="2024-01" db="EMBL/GenBank/DDBJ databases">
        <title>A draft genome for a cacao thread blight-causing isolate of Paramarasmius palmivorus.</title>
        <authorList>
            <person name="Baruah I.K."/>
            <person name="Bukari Y."/>
            <person name="Amoako-Attah I."/>
            <person name="Meinhardt L.W."/>
            <person name="Bailey B.A."/>
            <person name="Cohen S.P."/>
        </authorList>
    </citation>
    <scope>NUCLEOTIDE SEQUENCE [LARGE SCALE GENOMIC DNA]</scope>
    <source>
        <strain evidence="3 4">GH-12</strain>
    </source>
</reference>
<accession>A0AAW0C675</accession>
<sequence>MTHKNDEQYEALLTSEEDLENPQQERQLRKSGTWDKKLLLILVLALSNFLFFVLWVRSLNPKCPANAQILYSPVQDILEYQVITFNATDGRSRHPDPWSQPLSDKLDEAWEGLYNECAFAVIPSLIKADKETGWMNLQLGYQKFQKV</sequence>
<dbReference type="Pfam" id="PF11807">
    <property type="entry name" value="UstYa"/>
    <property type="match status" value="1"/>
</dbReference>
<evidence type="ECO:0000256" key="1">
    <source>
        <dbReference type="ARBA" id="ARBA00035112"/>
    </source>
</evidence>
<evidence type="ECO:0000313" key="4">
    <source>
        <dbReference type="Proteomes" id="UP001383192"/>
    </source>
</evidence>
<keyword evidence="2" id="KW-0472">Membrane</keyword>
<evidence type="ECO:0000313" key="3">
    <source>
        <dbReference type="EMBL" id="KAK7034665.1"/>
    </source>
</evidence>
<organism evidence="3 4">
    <name type="scientific">Paramarasmius palmivorus</name>
    <dbReference type="NCBI Taxonomy" id="297713"/>
    <lineage>
        <taxon>Eukaryota</taxon>
        <taxon>Fungi</taxon>
        <taxon>Dikarya</taxon>
        <taxon>Basidiomycota</taxon>
        <taxon>Agaricomycotina</taxon>
        <taxon>Agaricomycetes</taxon>
        <taxon>Agaricomycetidae</taxon>
        <taxon>Agaricales</taxon>
        <taxon>Marasmiineae</taxon>
        <taxon>Marasmiaceae</taxon>
        <taxon>Paramarasmius</taxon>
    </lineage>
</organism>
<dbReference type="AlphaFoldDB" id="A0AAW0C675"/>
<keyword evidence="2" id="KW-1133">Transmembrane helix</keyword>
<dbReference type="Proteomes" id="UP001383192">
    <property type="component" value="Unassembled WGS sequence"/>
</dbReference>
<feature type="transmembrane region" description="Helical" evidence="2">
    <location>
        <begin position="38"/>
        <end position="56"/>
    </location>
</feature>
<evidence type="ECO:0000256" key="2">
    <source>
        <dbReference type="SAM" id="Phobius"/>
    </source>
</evidence>
<comment type="similarity">
    <text evidence="1">Belongs to the ustYa family.</text>
</comment>
<proteinExistence type="inferred from homology"/>
<comment type="caution">
    <text evidence="3">The sequence shown here is derived from an EMBL/GenBank/DDBJ whole genome shotgun (WGS) entry which is preliminary data.</text>
</comment>
<keyword evidence="4" id="KW-1185">Reference proteome</keyword>
<dbReference type="InterPro" id="IPR021765">
    <property type="entry name" value="UstYa-like"/>
</dbReference>
<gene>
    <name evidence="3" type="ORF">VNI00_012307</name>
</gene>
<dbReference type="EMBL" id="JAYKXP010000056">
    <property type="protein sequence ID" value="KAK7034665.1"/>
    <property type="molecule type" value="Genomic_DNA"/>
</dbReference>
<name>A0AAW0C675_9AGAR</name>
<protein>
    <submittedName>
        <fullName evidence="3">Uncharacterized protein</fullName>
    </submittedName>
</protein>